<dbReference type="AlphaFoldDB" id="A0A2N6UEG6"/>
<evidence type="ECO:0000313" key="3">
    <source>
        <dbReference type="Proteomes" id="UP000235701"/>
    </source>
</evidence>
<comment type="similarity">
    <text evidence="1">Belongs to the ComF/GntX family.</text>
</comment>
<dbReference type="PANTHER" id="PTHR47505:SF1">
    <property type="entry name" value="DNA UTILIZATION PROTEIN YHGH"/>
    <property type="match status" value="1"/>
</dbReference>
<dbReference type="EMBL" id="PNHQ01000007">
    <property type="protein sequence ID" value="PMC79924.1"/>
    <property type="molecule type" value="Genomic_DNA"/>
</dbReference>
<name>A0A2N6UEG6_9LACT</name>
<reference evidence="2 3" key="1">
    <citation type="submission" date="2017-09" db="EMBL/GenBank/DDBJ databases">
        <title>Bacterial strain isolated from the female urinary microbiota.</title>
        <authorList>
            <person name="Thomas-White K."/>
            <person name="Kumar N."/>
            <person name="Forster S."/>
            <person name="Putonti C."/>
            <person name="Lawley T."/>
            <person name="Wolfe A.J."/>
        </authorList>
    </citation>
    <scope>NUCLEOTIDE SEQUENCE [LARGE SCALE GENOMIC DNA]</scope>
    <source>
        <strain evidence="2 3">UMB0240</strain>
    </source>
</reference>
<dbReference type="Proteomes" id="UP000235701">
    <property type="component" value="Unassembled WGS sequence"/>
</dbReference>
<dbReference type="PANTHER" id="PTHR47505">
    <property type="entry name" value="DNA UTILIZATION PROTEIN YHGH"/>
    <property type="match status" value="1"/>
</dbReference>
<dbReference type="CDD" id="cd06223">
    <property type="entry name" value="PRTases_typeI"/>
    <property type="match status" value="1"/>
</dbReference>
<accession>A0A2N6UEG6</accession>
<dbReference type="SUPFAM" id="SSF53271">
    <property type="entry name" value="PRTase-like"/>
    <property type="match status" value="1"/>
</dbReference>
<sequence length="255" mass="28970">MTNLFKALMHDERSATVTASTCLICQNTLDSHLTLSNILSLGPIQPALFCEECLSGLEKIHLKNTCHQCGRPVMAEMPVEVNADGFCSDCQRWHSYHDWYFKNQALYQYNKIFKDWLVVLKGQGDIRGRFLFADELMAAYRKDPNAIWVPMPSSSEKVANRGFNQTALLLEAARIPYKNLLISEGNKEKQAYKNRQHRLLNLNKMSMNQAIGPLDHRKPIVLFDDVYTTGTTMFSAYRALELAGFSQISGLTLAR</sequence>
<gene>
    <name evidence="2" type="ORF">CJ191_03910</name>
</gene>
<organism evidence="2 3">
    <name type="scientific">Aerococcus viridans</name>
    <dbReference type="NCBI Taxonomy" id="1377"/>
    <lineage>
        <taxon>Bacteria</taxon>
        <taxon>Bacillati</taxon>
        <taxon>Bacillota</taxon>
        <taxon>Bacilli</taxon>
        <taxon>Lactobacillales</taxon>
        <taxon>Aerococcaceae</taxon>
        <taxon>Aerococcus</taxon>
    </lineage>
</organism>
<dbReference type="InterPro" id="IPR000836">
    <property type="entry name" value="PRTase_dom"/>
</dbReference>
<comment type="caution">
    <text evidence="2">The sequence shown here is derived from an EMBL/GenBank/DDBJ whole genome shotgun (WGS) entry which is preliminary data.</text>
</comment>
<protein>
    <submittedName>
        <fullName evidence="2">ComF family protein</fullName>
    </submittedName>
</protein>
<keyword evidence="3" id="KW-1185">Reference proteome</keyword>
<dbReference type="Gene3D" id="3.40.50.2020">
    <property type="match status" value="1"/>
</dbReference>
<evidence type="ECO:0000313" key="2">
    <source>
        <dbReference type="EMBL" id="PMC79924.1"/>
    </source>
</evidence>
<dbReference type="InterPro" id="IPR051910">
    <property type="entry name" value="ComF/GntX_DNA_util-trans"/>
</dbReference>
<dbReference type="OrthoDB" id="9779910at2"/>
<dbReference type="InterPro" id="IPR029057">
    <property type="entry name" value="PRTase-like"/>
</dbReference>
<dbReference type="RefSeq" id="WP_102199039.1">
    <property type="nucleotide sequence ID" value="NZ_PNHQ01000007.1"/>
</dbReference>
<evidence type="ECO:0000256" key="1">
    <source>
        <dbReference type="ARBA" id="ARBA00008007"/>
    </source>
</evidence>
<proteinExistence type="inferred from homology"/>